<evidence type="ECO:0000313" key="2">
    <source>
        <dbReference type="EMBL" id="KAF7280832.1"/>
    </source>
</evidence>
<dbReference type="EMBL" id="JAACXV010000273">
    <property type="protein sequence ID" value="KAF7280832.1"/>
    <property type="molecule type" value="Genomic_DNA"/>
</dbReference>
<dbReference type="AlphaFoldDB" id="A0A834IGN4"/>
<accession>A0A834IGN4</accession>
<proteinExistence type="predicted"/>
<keyword evidence="3" id="KW-1185">Reference proteome</keyword>
<gene>
    <name evidence="2" type="ORF">GWI33_005490</name>
</gene>
<organism evidence="2 3">
    <name type="scientific">Rhynchophorus ferrugineus</name>
    <name type="common">Red palm weevil</name>
    <name type="synonym">Curculio ferrugineus</name>
    <dbReference type="NCBI Taxonomy" id="354439"/>
    <lineage>
        <taxon>Eukaryota</taxon>
        <taxon>Metazoa</taxon>
        <taxon>Ecdysozoa</taxon>
        <taxon>Arthropoda</taxon>
        <taxon>Hexapoda</taxon>
        <taxon>Insecta</taxon>
        <taxon>Pterygota</taxon>
        <taxon>Neoptera</taxon>
        <taxon>Endopterygota</taxon>
        <taxon>Coleoptera</taxon>
        <taxon>Polyphaga</taxon>
        <taxon>Cucujiformia</taxon>
        <taxon>Curculionidae</taxon>
        <taxon>Dryophthorinae</taxon>
        <taxon>Rhynchophorus</taxon>
    </lineage>
</organism>
<evidence type="ECO:0000313" key="3">
    <source>
        <dbReference type="Proteomes" id="UP000625711"/>
    </source>
</evidence>
<comment type="caution">
    <text evidence="2">The sequence shown here is derived from an EMBL/GenBank/DDBJ whole genome shotgun (WGS) entry which is preliminary data.</text>
</comment>
<dbReference type="Proteomes" id="UP000625711">
    <property type="component" value="Unassembled WGS sequence"/>
</dbReference>
<protein>
    <submittedName>
        <fullName evidence="2">Uncharacterized protein</fullName>
    </submittedName>
</protein>
<reference evidence="2" key="1">
    <citation type="submission" date="2020-08" db="EMBL/GenBank/DDBJ databases">
        <title>Genome sequencing and assembly of the red palm weevil Rhynchophorus ferrugineus.</title>
        <authorList>
            <person name="Dias G.B."/>
            <person name="Bergman C.M."/>
            <person name="Manee M."/>
        </authorList>
    </citation>
    <scope>NUCLEOTIDE SEQUENCE</scope>
    <source>
        <strain evidence="2">AA-2017</strain>
        <tissue evidence="2">Whole larva</tissue>
    </source>
</reference>
<feature type="chain" id="PRO_5032483245" evidence="1">
    <location>
        <begin position="20"/>
        <end position="301"/>
    </location>
</feature>
<evidence type="ECO:0000256" key="1">
    <source>
        <dbReference type="SAM" id="SignalP"/>
    </source>
</evidence>
<feature type="signal peptide" evidence="1">
    <location>
        <begin position="1"/>
        <end position="19"/>
    </location>
</feature>
<dbReference type="OrthoDB" id="5854379at2759"/>
<keyword evidence="1" id="KW-0732">Signal</keyword>
<sequence length="301" mass="33488">MRTLVVLLMVTVMSEWCRAGELLEVNENTKANIGKLLNAGTKPNVHFADQIDGFNSSTLKSGPIVLQDKRTIFISDLQYKGKEQTLSYWAGTSNPNGKKTLISKQPFEGNHSNVDLSMSSLTITLDNVTFIGVGEEDHLLAYVMLVNATGVNISLIREDRKSVSDIPVYTVPKCCPQKQLIYPETGCGEVPQSVDWNVTIFESNVTGLDPDIILDGSQYELNLYHYKPKCDDGQLVAMSHNEIYGLIYNSSLIIKGEGIKAHHQFCVDTSFDSSKRLYETITIVCYSVNEQVSNLYIYLPG</sequence>
<name>A0A834IGN4_RHYFE</name>